<dbReference type="Gene3D" id="3.40.960.10">
    <property type="entry name" value="VSR Endonuclease"/>
    <property type="match status" value="1"/>
</dbReference>
<reference evidence="9" key="1">
    <citation type="journal article" date="2019" name="Int. J. Syst. Evol. Microbiol.">
        <title>The Global Catalogue of Microorganisms (GCM) 10K type strain sequencing project: providing services to taxonomists for standard genome sequencing and annotation.</title>
        <authorList>
            <consortium name="The Broad Institute Genomics Platform"/>
            <consortium name="The Broad Institute Genome Sequencing Center for Infectious Disease"/>
            <person name="Wu L."/>
            <person name="Ma J."/>
        </authorList>
    </citation>
    <scope>NUCLEOTIDE SEQUENCE [LARGE SCALE GENOMIC DNA]</scope>
    <source>
        <strain evidence="9">JCM 18200</strain>
    </source>
</reference>
<keyword evidence="2" id="KW-0255">Endonuclease</keyword>
<evidence type="ECO:0000256" key="1">
    <source>
        <dbReference type="ARBA" id="ARBA00022722"/>
    </source>
</evidence>
<comment type="caution">
    <text evidence="8">The sequence shown here is derived from an EMBL/GenBank/DDBJ whole genome shotgun (WGS) entry which is preliminary data.</text>
</comment>
<comment type="similarity">
    <text evidence="6">Belongs to the Vsr family.</text>
</comment>
<dbReference type="RefSeq" id="WP_345230868.1">
    <property type="nucleotide sequence ID" value="NZ_BAABIQ010000006.1"/>
</dbReference>
<evidence type="ECO:0000256" key="2">
    <source>
        <dbReference type="ARBA" id="ARBA00022759"/>
    </source>
</evidence>
<evidence type="ECO:0000256" key="6">
    <source>
        <dbReference type="ARBA" id="ARBA00029466"/>
    </source>
</evidence>
<accession>A0ABP9AWQ1</accession>
<evidence type="ECO:0000256" key="3">
    <source>
        <dbReference type="ARBA" id="ARBA00022763"/>
    </source>
</evidence>
<dbReference type="InterPro" id="IPR007569">
    <property type="entry name" value="DUF559"/>
</dbReference>
<dbReference type="Pfam" id="PF04480">
    <property type="entry name" value="DUF559"/>
    <property type="match status" value="1"/>
</dbReference>
<dbReference type="SUPFAM" id="SSF52980">
    <property type="entry name" value="Restriction endonuclease-like"/>
    <property type="match status" value="1"/>
</dbReference>
<dbReference type="InterPro" id="IPR011335">
    <property type="entry name" value="Restrct_endonuc-II-like"/>
</dbReference>
<evidence type="ECO:0000256" key="4">
    <source>
        <dbReference type="ARBA" id="ARBA00022801"/>
    </source>
</evidence>
<proteinExistence type="inferred from homology"/>
<evidence type="ECO:0000313" key="8">
    <source>
        <dbReference type="EMBL" id="GAA4786011.1"/>
    </source>
</evidence>
<keyword evidence="5" id="KW-0234">DNA repair</keyword>
<feature type="domain" description="DUF559" evidence="7">
    <location>
        <begin position="125"/>
        <end position="167"/>
    </location>
</feature>
<keyword evidence="9" id="KW-1185">Reference proteome</keyword>
<protein>
    <recommendedName>
        <fullName evidence="7">DUF559 domain-containing protein</fullName>
    </recommendedName>
</protein>
<evidence type="ECO:0000259" key="7">
    <source>
        <dbReference type="Pfam" id="PF04480"/>
    </source>
</evidence>
<dbReference type="CDD" id="cd00221">
    <property type="entry name" value="Vsr"/>
    <property type="match status" value="1"/>
</dbReference>
<organism evidence="8 9">
    <name type="scientific">Olivibacter ginsenosidimutans</name>
    <dbReference type="NCBI Taxonomy" id="1176537"/>
    <lineage>
        <taxon>Bacteria</taxon>
        <taxon>Pseudomonadati</taxon>
        <taxon>Bacteroidota</taxon>
        <taxon>Sphingobacteriia</taxon>
        <taxon>Sphingobacteriales</taxon>
        <taxon>Sphingobacteriaceae</taxon>
        <taxon>Olivibacter</taxon>
    </lineage>
</organism>
<evidence type="ECO:0000313" key="9">
    <source>
        <dbReference type="Proteomes" id="UP001501411"/>
    </source>
</evidence>
<dbReference type="Proteomes" id="UP001501411">
    <property type="component" value="Unassembled WGS sequence"/>
</dbReference>
<evidence type="ECO:0000256" key="5">
    <source>
        <dbReference type="ARBA" id="ARBA00023204"/>
    </source>
</evidence>
<sequence length="180" mass="21525">MAKLFLGLYRYICTMAYHPIGEEPIKVPRFDEAAGFYTTKQRSKIMSKIKGKNSKPELMLRRALWAKNLRFRLHDKTLAGKPDIVIKKYKLAIFIDGEFWHGYDWENLRARLNKNRAFWVPKIERNMQKDRIHNEQLKAMGYVVFRFWSEDVLKNTDRVVNQIMLYIEAARETKIPWLLS</sequence>
<keyword evidence="3" id="KW-0227">DNA damage</keyword>
<dbReference type="Pfam" id="PF03852">
    <property type="entry name" value="Vsr"/>
    <property type="match status" value="1"/>
</dbReference>
<keyword evidence="4" id="KW-0378">Hydrolase</keyword>
<gene>
    <name evidence="8" type="ORF">GCM10023231_12390</name>
</gene>
<name>A0ABP9AWQ1_9SPHI</name>
<dbReference type="NCBIfam" id="TIGR00632">
    <property type="entry name" value="vsr"/>
    <property type="match status" value="1"/>
</dbReference>
<dbReference type="EMBL" id="BAABIQ010000006">
    <property type="protein sequence ID" value="GAA4786011.1"/>
    <property type="molecule type" value="Genomic_DNA"/>
</dbReference>
<keyword evidence="1" id="KW-0540">Nuclease</keyword>
<dbReference type="InterPro" id="IPR004603">
    <property type="entry name" value="DNA_mismatch_endonuc_vsr"/>
</dbReference>